<evidence type="ECO:0000313" key="3">
    <source>
        <dbReference type="Proteomes" id="UP001055125"/>
    </source>
</evidence>
<feature type="signal peptide" evidence="1">
    <location>
        <begin position="1"/>
        <end position="22"/>
    </location>
</feature>
<proteinExistence type="predicted"/>
<reference evidence="2" key="1">
    <citation type="journal article" date="2021" name="Front. Microbiol.">
        <title>Comprehensive Comparative Genomics and Phenotyping of Methylobacterium Species.</title>
        <authorList>
            <person name="Alessa O."/>
            <person name="Ogura Y."/>
            <person name="Fujitani Y."/>
            <person name="Takami H."/>
            <person name="Hayashi T."/>
            <person name="Sahin N."/>
            <person name="Tani A."/>
        </authorList>
    </citation>
    <scope>NUCLEOTIDE SEQUENCE</scope>
    <source>
        <strain evidence="2">DSM 19015</strain>
    </source>
</reference>
<name>A0ABQ4RYE1_9HYPH</name>
<evidence type="ECO:0000313" key="2">
    <source>
        <dbReference type="EMBL" id="GJD95858.1"/>
    </source>
</evidence>
<feature type="chain" id="PRO_5045866845" description="Cellulose biosynthesis protein BcsS" evidence="1">
    <location>
        <begin position="23"/>
        <end position="247"/>
    </location>
</feature>
<reference evidence="2" key="2">
    <citation type="submission" date="2021-08" db="EMBL/GenBank/DDBJ databases">
        <authorList>
            <person name="Tani A."/>
            <person name="Ola A."/>
            <person name="Ogura Y."/>
            <person name="Katsura K."/>
            <person name="Hayashi T."/>
        </authorList>
    </citation>
    <scope>NUCLEOTIDE SEQUENCE</scope>
    <source>
        <strain evidence="2">DSM 19015</strain>
    </source>
</reference>
<evidence type="ECO:0008006" key="4">
    <source>
        <dbReference type="Google" id="ProtNLM"/>
    </source>
</evidence>
<comment type="caution">
    <text evidence="2">The sequence shown here is derived from an EMBL/GenBank/DDBJ whole genome shotgun (WGS) entry which is preliminary data.</text>
</comment>
<keyword evidence="3" id="KW-1185">Reference proteome</keyword>
<gene>
    <name evidence="2" type="ORF">OCOJLMKI_3074</name>
</gene>
<dbReference type="RefSeq" id="WP_238244992.1">
    <property type="nucleotide sequence ID" value="NZ_BPQP01000048.1"/>
</dbReference>
<dbReference type="Pfam" id="PF17036">
    <property type="entry name" value="CBP_BcsS"/>
    <property type="match status" value="1"/>
</dbReference>
<accession>A0ABQ4RYE1</accession>
<organism evidence="2 3">
    <name type="scientific">Methylobacterium iners</name>
    <dbReference type="NCBI Taxonomy" id="418707"/>
    <lineage>
        <taxon>Bacteria</taxon>
        <taxon>Pseudomonadati</taxon>
        <taxon>Pseudomonadota</taxon>
        <taxon>Alphaproteobacteria</taxon>
        <taxon>Hyphomicrobiales</taxon>
        <taxon>Methylobacteriaceae</taxon>
        <taxon>Methylobacterium</taxon>
    </lineage>
</organism>
<dbReference type="EMBL" id="BPQP01000048">
    <property type="protein sequence ID" value="GJD95858.1"/>
    <property type="molecule type" value="Genomic_DNA"/>
</dbReference>
<dbReference type="InterPro" id="IPR031485">
    <property type="entry name" value="CBP_BcsS"/>
</dbReference>
<sequence length="247" mass="25970">MQQSLLWLTAAFAVLYGASAHAADWYRGAEPSERSDDWIVAVDASTTLSSQGSQFAGATLTAAPVGTLTHSGPRLRFDGLIGSYRSPTVAGRATIGQQAEVAAMAGYAWVWPDAVLSAFVGLNVRHNAVSGLDLIATPAGTEVGAKAALDLYARPSARTMIHATGSYATTFNAYFGRVRAGMATFAGGYVGPEFALLGDDFYRQWRVGAHLSGMQVGAVQFGLAAGYLHDQANKAGFYTTVDMRAGF</sequence>
<keyword evidence="1" id="KW-0732">Signal</keyword>
<protein>
    <recommendedName>
        <fullName evidence="4">Cellulose biosynthesis protein BcsS</fullName>
    </recommendedName>
</protein>
<evidence type="ECO:0000256" key="1">
    <source>
        <dbReference type="SAM" id="SignalP"/>
    </source>
</evidence>
<dbReference type="Proteomes" id="UP001055125">
    <property type="component" value="Unassembled WGS sequence"/>
</dbReference>